<dbReference type="SMART" id="SM00354">
    <property type="entry name" value="HTH_LACI"/>
    <property type="match status" value="1"/>
</dbReference>
<name>A0A975PGV6_9BACT</name>
<keyword evidence="1" id="KW-0678">Repressor</keyword>
<dbReference type="CDD" id="cd01392">
    <property type="entry name" value="HTH_LacI"/>
    <property type="match status" value="1"/>
</dbReference>
<dbReference type="Gene3D" id="1.10.260.40">
    <property type="entry name" value="lambda repressor-like DNA-binding domains"/>
    <property type="match status" value="1"/>
</dbReference>
<dbReference type="GO" id="GO:0000976">
    <property type="term" value="F:transcription cis-regulatory region binding"/>
    <property type="evidence" value="ECO:0007669"/>
    <property type="project" value="TreeGrafter"/>
</dbReference>
<dbReference type="AlphaFoldDB" id="A0A975PGV6"/>
<keyword evidence="7" id="KW-1185">Reference proteome</keyword>
<dbReference type="PROSITE" id="PS50932">
    <property type="entry name" value="HTH_LACI_2"/>
    <property type="match status" value="1"/>
</dbReference>
<evidence type="ECO:0000256" key="2">
    <source>
        <dbReference type="ARBA" id="ARBA00023015"/>
    </source>
</evidence>
<dbReference type="KEGG" id="lamb:KBB96_07130"/>
<keyword evidence="3 6" id="KW-0238">DNA-binding</keyword>
<dbReference type="InterPro" id="IPR046335">
    <property type="entry name" value="LacI/GalR-like_sensor"/>
</dbReference>
<keyword evidence="2" id="KW-0805">Transcription regulation</keyword>
<dbReference type="InterPro" id="IPR010982">
    <property type="entry name" value="Lambda_DNA-bd_dom_sf"/>
</dbReference>
<dbReference type="PANTHER" id="PTHR30146:SF148">
    <property type="entry name" value="HTH-TYPE TRANSCRIPTIONAL REPRESSOR PURR-RELATED"/>
    <property type="match status" value="1"/>
</dbReference>
<evidence type="ECO:0000313" key="6">
    <source>
        <dbReference type="EMBL" id="QUE52661.1"/>
    </source>
</evidence>
<keyword evidence="4" id="KW-0804">Transcription</keyword>
<dbReference type="Proteomes" id="UP000676169">
    <property type="component" value="Chromosome"/>
</dbReference>
<dbReference type="Gene3D" id="3.40.50.2300">
    <property type="match status" value="2"/>
</dbReference>
<reference evidence="6" key="1">
    <citation type="submission" date="2021-04" db="EMBL/GenBank/DDBJ databases">
        <title>Luteolibacter sp. 32A isolated from the skin of an Anderson's salamander (Ambystoma andersonii).</title>
        <authorList>
            <person name="Spergser J."/>
            <person name="Busse H.-J."/>
        </authorList>
    </citation>
    <scope>NUCLEOTIDE SEQUENCE</scope>
    <source>
        <strain evidence="6">32A</strain>
    </source>
</reference>
<gene>
    <name evidence="6" type="ORF">KBB96_07130</name>
</gene>
<evidence type="ECO:0000256" key="3">
    <source>
        <dbReference type="ARBA" id="ARBA00023125"/>
    </source>
</evidence>
<dbReference type="PANTHER" id="PTHR30146">
    <property type="entry name" value="LACI-RELATED TRANSCRIPTIONAL REPRESSOR"/>
    <property type="match status" value="1"/>
</dbReference>
<evidence type="ECO:0000259" key="5">
    <source>
        <dbReference type="PROSITE" id="PS50932"/>
    </source>
</evidence>
<evidence type="ECO:0000256" key="4">
    <source>
        <dbReference type="ARBA" id="ARBA00023163"/>
    </source>
</evidence>
<dbReference type="EMBL" id="CP073100">
    <property type="protein sequence ID" value="QUE52661.1"/>
    <property type="molecule type" value="Genomic_DNA"/>
</dbReference>
<accession>A0A975PGV6</accession>
<proteinExistence type="predicted"/>
<feature type="domain" description="HTH lacI-type" evidence="5">
    <location>
        <begin position="1"/>
        <end position="51"/>
    </location>
</feature>
<dbReference type="Pfam" id="PF13377">
    <property type="entry name" value="Peripla_BP_3"/>
    <property type="match status" value="1"/>
</dbReference>
<dbReference type="InterPro" id="IPR000843">
    <property type="entry name" value="HTH_LacI"/>
</dbReference>
<organism evidence="6 7">
    <name type="scientific">Luteolibacter ambystomatis</name>
    <dbReference type="NCBI Taxonomy" id="2824561"/>
    <lineage>
        <taxon>Bacteria</taxon>
        <taxon>Pseudomonadati</taxon>
        <taxon>Verrucomicrobiota</taxon>
        <taxon>Verrucomicrobiia</taxon>
        <taxon>Verrucomicrobiales</taxon>
        <taxon>Verrucomicrobiaceae</taxon>
        <taxon>Luteolibacter</taxon>
    </lineage>
</organism>
<evidence type="ECO:0000256" key="1">
    <source>
        <dbReference type="ARBA" id="ARBA00022491"/>
    </source>
</evidence>
<evidence type="ECO:0000313" key="7">
    <source>
        <dbReference type="Proteomes" id="UP000676169"/>
    </source>
</evidence>
<dbReference type="GO" id="GO:0003700">
    <property type="term" value="F:DNA-binding transcription factor activity"/>
    <property type="evidence" value="ECO:0007669"/>
    <property type="project" value="TreeGrafter"/>
</dbReference>
<dbReference type="SUPFAM" id="SSF47413">
    <property type="entry name" value="lambda repressor-like DNA-binding domains"/>
    <property type="match status" value="1"/>
</dbReference>
<dbReference type="InterPro" id="IPR028082">
    <property type="entry name" value="Peripla_BP_I"/>
</dbReference>
<sequence length="355" mass="39644">MIAEKAGVHYSTVSLALNDRPGIPEVTRDHVKKIAEAMGYRPDPLLSALATYRSSKIRKIAHESIAWVDFWPPPKSSRKGFRALWAGASKRAEMLGWKLDEVCAGHSGHSPEEIGRILKARGIEGVLIAPQDVENLVMNLDWSGFSAITMAHTLAQPRLHRVQPHQFYNMQVLMRELFALGYRRPGLCLGRYSHGHTDHYWRAGFLDAQAPLPREDRVPPFEGDPEVARGLLGWFERELPDVIVTSRPEVIIQVIESKGVRVPRDVGVAAPSFKVEDWHPDCGKAGRGFSASGIDISGVDEDFEKIGEAMIDLVVSMIHRHETGVPVSPIHHLIEGRWHAGKTLKRAKSKGRKRL</sequence>
<dbReference type="Pfam" id="PF00356">
    <property type="entry name" value="LacI"/>
    <property type="match status" value="1"/>
</dbReference>
<dbReference type="SUPFAM" id="SSF53822">
    <property type="entry name" value="Periplasmic binding protein-like I"/>
    <property type="match status" value="1"/>
</dbReference>
<dbReference type="RefSeq" id="WP_211633919.1">
    <property type="nucleotide sequence ID" value="NZ_CP073100.1"/>
</dbReference>
<protein>
    <submittedName>
        <fullName evidence="6">LacI family DNA-binding transcriptional regulator</fullName>
    </submittedName>
</protein>